<feature type="domain" description="Glycosyl hydrolase family 13 catalytic" evidence="1">
    <location>
        <begin position="621"/>
        <end position="1157"/>
    </location>
</feature>
<dbReference type="InterPro" id="IPR013783">
    <property type="entry name" value="Ig-like_fold"/>
</dbReference>
<dbReference type="InterPro" id="IPR017853">
    <property type="entry name" value="GH"/>
</dbReference>
<dbReference type="InterPro" id="IPR006047">
    <property type="entry name" value="GH13_cat_dom"/>
</dbReference>
<dbReference type="Proteomes" id="UP000541352">
    <property type="component" value="Unassembled WGS sequence"/>
</dbReference>
<evidence type="ECO:0000313" key="3">
    <source>
        <dbReference type="Proteomes" id="UP000541352"/>
    </source>
</evidence>
<proteinExistence type="predicted"/>
<evidence type="ECO:0000313" key="2">
    <source>
        <dbReference type="EMBL" id="MBB3841520.1"/>
    </source>
</evidence>
<dbReference type="SUPFAM" id="SSF51445">
    <property type="entry name" value="(Trans)glycosidases"/>
    <property type="match status" value="1"/>
</dbReference>
<dbReference type="Gene3D" id="3.20.20.80">
    <property type="entry name" value="Glycosidases"/>
    <property type="match status" value="2"/>
</dbReference>
<dbReference type="SMART" id="SM00642">
    <property type="entry name" value="Aamy"/>
    <property type="match status" value="1"/>
</dbReference>
<feature type="non-terminal residue" evidence="2">
    <location>
        <position position="1403"/>
    </location>
</feature>
<evidence type="ECO:0000259" key="1">
    <source>
        <dbReference type="SMART" id="SM00642"/>
    </source>
</evidence>
<comment type="caution">
    <text evidence="2">The sequence shown here is derived from an EMBL/GenBank/DDBJ whole genome shotgun (WGS) entry which is preliminary data.</text>
</comment>
<dbReference type="EMBL" id="JACIBY010000018">
    <property type="protein sequence ID" value="MBB3841520.1"/>
    <property type="molecule type" value="Genomic_DNA"/>
</dbReference>
<dbReference type="Pfam" id="PF19081">
    <property type="entry name" value="Ig_7"/>
    <property type="match status" value="1"/>
</dbReference>
<protein>
    <recommendedName>
        <fullName evidence="1">Glycosyl hydrolase family 13 catalytic domain-containing protein</fullName>
    </recommendedName>
</protein>
<sequence>MSKLLHLRQHWRMIMLSVVVLIGISQRLIAQNIFSGEPVQVVGKFNGYSTIPYNSDYRTMSFRLVSTSVGTPIDGRGQWVTTINAQASGGNILPVNMTGGSSEGFLFISGSSSNRFQNKWGFSGVGQGALNVINNFSAYNSGQDMGLNMSATGYYTFVFNDVGYTNTNAKFYVGLTSAAPVSINSVSATPANDGTGTVLISTSGPVSPEEKVFVRYVLAGSNDFSGSTSTSMVEATGTGTSYSAIIPAQPNNTVVKYYVFTSTRTLSQLSSDSEMNKTLSTLRYNDNSGANYTFTTCVSPAPTAVTPQSFCSSINPTVASLAATGSSIKWYDAASNGNQLATTTALSSTNYYVSQTINGCESSRSQVMVTITSSVTPAVLINASSTAICSGGVVTFTPVPTNGGTTPTYQWKKNEADVAIGSSFAPNNLVNGDKIKVVMTSNDACASPTTATSNEITISVEATPATPTATVTQPTCTTTTGSITITAPASGVQYSFDNGAIYGATNVLTGVSPNTYYLKVKSSGAGCESASASVVINSQPSSPSVSNVSTTLPVNCSGGSITVTASGASEYSINGGTSYQASNTFSGLGCGAYAIKVRNASGCEASYTNNPVAFSAPATATFLMQGFNYDFPKAGAGFTWADTLRLKAACLKKAGFTHLWFPGHYGKGAYSSGYDPRDLYMGETTGMGTPAQIRAMITELNNQGIDPMGDFIYNHRDGGSAEKNPAVEEYIQYKAGGAKKPYPSDRYHVVIPLGGSSGNGAGDYYININSRSGTYSGSKYMFYATTATKGGSRWSPLLSPDGSATEQGGAFTVDLGRNYETTIDNNGDSDEFKVTITNADFNAAGDQLIIYMVNTNGYADQRIWKVWNGTADLVGKSGGTGAANVANVYNDVVEYHTYTDFSNMPSGLGNMNWDYFRPNYNPVMTGTTGNWNVDCLCPDWSQNSMDYFYDYDHLQTKTANALIDWTKWNFTNLGIKSIRMDAVKHLDASFFGNMLNQLNASGQVPSMVIGEYYDASPSVLQGWIRDVYNTGFNSSLPASTQPRVFDFTLRETLRNFTNNRLSAGDVRQIFTAGLVGGNYLSANNVVTFLNNHDFRNNYGASDGGALIWYDPMLAYAYLLTNNQIGVPTVYYDDYYGYPAASSAHYHSYMPTTLTPMKCEIDALMEVHKKYIFGSPSLTRLNASGSGYASNYSSASADKALIYQLQGPSSTNKDIIVAINFSDSYLKVDHAINTRGGSIATGARFTDMLRRSAFPYAQVNASGQIYIELPPRSYSVWVQGSDVPITPKPTATASTGVCVGGTLNLAGGVESNSTLTDVSYSWTGPDGFTSTAQNPQLSSVTAAKAGVYTLTVRYNCAFCQSTSTTINVSINPQPTVSTPSTSVCLGSTITLSPTSGGTWTSSDD</sequence>
<dbReference type="InterPro" id="IPR035986">
    <property type="entry name" value="PKD_dom_sf"/>
</dbReference>
<dbReference type="SUPFAM" id="SSF49299">
    <property type="entry name" value="PKD domain"/>
    <property type="match status" value="1"/>
</dbReference>
<name>A0A7W5ZPY6_9BACT</name>
<organism evidence="2 3">
    <name type="scientific">Runella defluvii</name>
    <dbReference type="NCBI Taxonomy" id="370973"/>
    <lineage>
        <taxon>Bacteria</taxon>
        <taxon>Pseudomonadati</taxon>
        <taxon>Bacteroidota</taxon>
        <taxon>Cytophagia</taxon>
        <taxon>Cytophagales</taxon>
        <taxon>Spirosomataceae</taxon>
        <taxon>Runella</taxon>
    </lineage>
</organism>
<dbReference type="RefSeq" id="WP_183979257.1">
    <property type="nucleotide sequence ID" value="NZ_JACIBY010000018.1"/>
</dbReference>
<dbReference type="InterPro" id="IPR044023">
    <property type="entry name" value="Ig_7"/>
</dbReference>
<dbReference type="Gene3D" id="2.60.40.10">
    <property type="entry name" value="Immunoglobulins"/>
    <property type="match status" value="1"/>
</dbReference>
<dbReference type="GO" id="GO:0005975">
    <property type="term" value="P:carbohydrate metabolic process"/>
    <property type="evidence" value="ECO:0007669"/>
    <property type="project" value="InterPro"/>
</dbReference>
<dbReference type="PANTHER" id="PTHR43447">
    <property type="entry name" value="ALPHA-AMYLASE"/>
    <property type="match status" value="1"/>
</dbReference>
<gene>
    <name evidence="2" type="ORF">FHS57_005548</name>
</gene>
<keyword evidence="3" id="KW-1185">Reference proteome</keyword>
<accession>A0A7W5ZPY6</accession>
<reference evidence="2 3" key="1">
    <citation type="submission" date="2020-08" db="EMBL/GenBank/DDBJ databases">
        <title>Genomic Encyclopedia of Type Strains, Phase IV (KMG-IV): sequencing the most valuable type-strain genomes for metagenomic binning, comparative biology and taxonomic classification.</title>
        <authorList>
            <person name="Goeker M."/>
        </authorList>
    </citation>
    <scope>NUCLEOTIDE SEQUENCE [LARGE SCALE GENOMIC DNA]</scope>
    <source>
        <strain evidence="2 3">DSM 17976</strain>
    </source>
</reference>